<feature type="compositionally biased region" description="Polar residues" evidence="1">
    <location>
        <begin position="261"/>
        <end position="271"/>
    </location>
</feature>
<dbReference type="PANTHER" id="PTHR37616">
    <property type="entry name" value="BZIP TRANSCRIPTION FACTOR 60-LIKE"/>
    <property type="match status" value="1"/>
</dbReference>
<sequence>MGGGMNAMANMQQQQQQHQHQMNNPLGMMGAGGMGGLGNNNNNSSDPQQQLQQMQMQNQLQQMQQHQQNQAAQAASTQQSPMEAFVTSAQQQLNALQNNVGLGNAMNANMGGGMNAMANMQQQQQQLQQQGMGMGAMGLNGMNAGMNMTQSFAVGAMGGLNLNGLAQDPMQQLQQMQTMGAMAGMGGVGQQGIVGTEEGGDFKRKLRLEQNRLSAQRSRKRKKILIEELQKATQSLEDEHRQLEDEHRRLTNEYERRKRIQNSTVSTPANIGQQGLGQSQDSGDDSVTSVPAPTALPTMDLTTKNTSPVGTDQDSSFGMEKIHFSHNFPKPVASPDGPFKSAVPASEVMAGKSGEDKLGDKLGEGKLLGGEGIDVFSKKMGGGIIPNQDALLKKLSASVVDNNNNNNGQSAEQQRSATLQNIAAQLASFGHSRSNSSPNSSNSNHQPQQDADAAAPAPSSGIEGLARAIAAQRQNAFLQAKQAQARQMIEKAPGKMGGGGEMIQKTAMAPMPGSLAAFRETLLQHQMKMNDNAGGGGNMAPI</sequence>
<feature type="compositionally biased region" description="Low complexity" evidence="1">
    <location>
        <begin position="432"/>
        <end position="458"/>
    </location>
</feature>
<dbReference type="InterPro" id="IPR046347">
    <property type="entry name" value="bZIP_sf"/>
</dbReference>
<dbReference type="SUPFAM" id="SSF57959">
    <property type="entry name" value="Leucine zipper domain"/>
    <property type="match status" value="1"/>
</dbReference>
<gene>
    <name evidence="3" type="ORF">OAUR00152_LOCUS24156</name>
</gene>
<feature type="region of interest" description="Disordered" evidence="1">
    <location>
        <begin position="1"/>
        <end position="84"/>
    </location>
</feature>
<protein>
    <recommendedName>
        <fullName evidence="2">BZIP domain-containing protein</fullName>
    </recommendedName>
</protein>
<dbReference type="GO" id="GO:0003700">
    <property type="term" value="F:DNA-binding transcription factor activity"/>
    <property type="evidence" value="ECO:0007669"/>
    <property type="project" value="InterPro"/>
</dbReference>
<reference evidence="3" key="1">
    <citation type="submission" date="2021-01" db="EMBL/GenBank/DDBJ databases">
        <authorList>
            <person name="Corre E."/>
            <person name="Pelletier E."/>
            <person name="Niang G."/>
            <person name="Scheremetjew M."/>
            <person name="Finn R."/>
            <person name="Kale V."/>
            <person name="Holt S."/>
            <person name="Cochrane G."/>
            <person name="Meng A."/>
            <person name="Brown T."/>
            <person name="Cohen L."/>
        </authorList>
    </citation>
    <scope>NUCLEOTIDE SEQUENCE</scope>
    <source>
        <strain evidence="3">Isolate 1302-5</strain>
    </source>
</reference>
<dbReference type="PROSITE" id="PS50217">
    <property type="entry name" value="BZIP"/>
    <property type="match status" value="1"/>
</dbReference>
<dbReference type="Gene3D" id="1.20.5.170">
    <property type="match status" value="1"/>
</dbReference>
<feature type="compositionally biased region" description="Gly residues" evidence="1">
    <location>
        <begin position="29"/>
        <end position="38"/>
    </location>
</feature>
<dbReference type="EMBL" id="HBKQ01035181">
    <property type="protein sequence ID" value="CAE2256145.1"/>
    <property type="molecule type" value="Transcribed_RNA"/>
</dbReference>
<proteinExistence type="predicted"/>
<feature type="domain" description="BZIP" evidence="2">
    <location>
        <begin position="201"/>
        <end position="258"/>
    </location>
</feature>
<evidence type="ECO:0000313" key="3">
    <source>
        <dbReference type="EMBL" id="CAE2256145.1"/>
    </source>
</evidence>
<evidence type="ECO:0000256" key="1">
    <source>
        <dbReference type="SAM" id="MobiDB-lite"/>
    </source>
</evidence>
<dbReference type="AlphaFoldDB" id="A0A7S4MZJ5"/>
<feature type="compositionally biased region" description="Polar residues" evidence="1">
    <location>
        <begin position="300"/>
        <end position="311"/>
    </location>
</feature>
<organism evidence="3">
    <name type="scientific">Odontella aurita</name>
    <dbReference type="NCBI Taxonomy" id="265563"/>
    <lineage>
        <taxon>Eukaryota</taxon>
        <taxon>Sar</taxon>
        <taxon>Stramenopiles</taxon>
        <taxon>Ochrophyta</taxon>
        <taxon>Bacillariophyta</taxon>
        <taxon>Mediophyceae</taxon>
        <taxon>Biddulphiophycidae</taxon>
        <taxon>Eupodiscales</taxon>
        <taxon>Odontellaceae</taxon>
        <taxon>Odontella</taxon>
    </lineage>
</organism>
<dbReference type="PANTHER" id="PTHR37616:SF2">
    <property type="entry name" value="BZIP DOMAIN-CONTAINING PROTEIN"/>
    <property type="match status" value="1"/>
</dbReference>
<dbReference type="InterPro" id="IPR004827">
    <property type="entry name" value="bZIP"/>
</dbReference>
<feature type="region of interest" description="Disordered" evidence="1">
    <location>
        <begin position="237"/>
        <end position="311"/>
    </location>
</feature>
<feature type="compositionally biased region" description="Low complexity" evidence="1">
    <location>
        <begin position="1"/>
        <end position="28"/>
    </location>
</feature>
<feature type="compositionally biased region" description="Basic and acidic residues" evidence="1">
    <location>
        <begin position="237"/>
        <end position="256"/>
    </location>
</feature>
<dbReference type="PROSITE" id="PS00036">
    <property type="entry name" value="BZIP_BASIC"/>
    <property type="match status" value="1"/>
</dbReference>
<dbReference type="CDD" id="cd14686">
    <property type="entry name" value="bZIP"/>
    <property type="match status" value="1"/>
</dbReference>
<feature type="compositionally biased region" description="Low complexity" evidence="1">
    <location>
        <begin position="39"/>
        <end position="82"/>
    </location>
</feature>
<feature type="region of interest" description="Disordered" evidence="1">
    <location>
        <begin position="430"/>
        <end position="460"/>
    </location>
</feature>
<evidence type="ECO:0000259" key="2">
    <source>
        <dbReference type="PROSITE" id="PS50217"/>
    </source>
</evidence>
<dbReference type="SMART" id="SM00338">
    <property type="entry name" value="BRLZ"/>
    <property type="match status" value="1"/>
</dbReference>
<dbReference type="Pfam" id="PF00170">
    <property type="entry name" value="bZIP_1"/>
    <property type="match status" value="1"/>
</dbReference>
<name>A0A7S4MZJ5_9STRA</name>
<accession>A0A7S4MZJ5</accession>
<feature type="compositionally biased region" description="Low complexity" evidence="1">
    <location>
        <begin position="272"/>
        <end position="281"/>
    </location>
</feature>